<dbReference type="EMBL" id="JARXVQ010000001">
    <property type="protein sequence ID" value="MDH6181482.1"/>
    <property type="molecule type" value="Genomic_DNA"/>
</dbReference>
<comment type="caution">
    <text evidence="2">The sequence shown here is derived from an EMBL/GenBank/DDBJ whole genome shotgun (WGS) entry which is preliminary data.</text>
</comment>
<evidence type="ECO:0000256" key="1">
    <source>
        <dbReference type="SAM" id="SignalP"/>
    </source>
</evidence>
<evidence type="ECO:0000313" key="3">
    <source>
        <dbReference type="Proteomes" id="UP001160142"/>
    </source>
</evidence>
<dbReference type="RefSeq" id="WP_322133795.1">
    <property type="nucleotide sequence ID" value="NZ_CP085036.1"/>
</dbReference>
<organism evidence="2 3">
    <name type="scientific">Antiquaquibacter oligotrophicus</name>
    <dbReference type="NCBI Taxonomy" id="2880260"/>
    <lineage>
        <taxon>Bacteria</taxon>
        <taxon>Bacillati</taxon>
        <taxon>Actinomycetota</taxon>
        <taxon>Actinomycetes</taxon>
        <taxon>Micrococcales</taxon>
        <taxon>Microbacteriaceae</taxon>
        <taxon>Antiquaquibacter</taxon>
    </lineage>
</organism>
<keyword evidence="3" id="KW-1185">Reference proteome</keyword>
<feature type="signal peptide" evidence="1">
    <location>
        <begin position="1"/>
        <end position="22"/>
    </location>
</feature>
<evidence type="ECO:0000313" key="2">
    <source>
        <dbReference type="EMBL" id="MDH6181482.1"/>
    </source>
</evidence>
<dbReference type="PROSITE" id="PS51257">
    <property type="entry name" value="PROKAR_LIPOPROTEIN"/>
    <property type="match status" value="1"/>
</dbReference>
<feature type="chain" id="PRO_5045801892" description="DUF3515 family protein" evidence="1">
    <location>
        <begin position="23"/>
        <end position="151"/>
    </location>
</feature>
<dbReference type="InterPro" id="IPR021903">
    <property type="entry name" value="DUF3515"/>
</dbReference>
<accession>A0ABT6KQV0</accession>
<evidence type="ECO:0008006" key="4">
    <source>
        <dbReference type="Google" id="ProtNLM"/>
    </source>
</evidence>
<sequence length="151" mass="15421">MRLLLPLGALVLLLAGCAPTVALEPAADAADPLCAEVSVRLPDSVDDLTARETNAQATGAWGEPTAVIVRCGVPSPAPTAELPCVTVEGIDWLRDDTDAPDYVFTSYGREPAVEVIVDSEVASGLDVLTALAPAVGRLPASGECVALEDAG</sequence>
<protein>
    <recommendedName>
        <fullName evidence="4">DUF3515 family protein</fullName>
    </recommendedName>
</protein>
<keyword evidence="1" id="KW-0732">Signal</keyword>
<dbReference type="Pfam" id="PF12028">
    <property type="entry name" value="DUF3515"/>
    <property type="match status" value="1"/>
</dbReference>
<dbReference type="Proteomes" id="UP001160142">
    <property type="component" value="Unassembled WGS sequence"/>
</dbReference>
<proteinExistence type="predicted"/>
<name>A0ABT6KQV0_9MICO</name>
<gene>
    <name evidence="2" type="ORF">M2152_001664</name>
</gene>
<reference evidence="2 3" key="1">
    <citation type="submission" date="2023-04" db="EMBL/GenBank/DDBJ databases">
        <title>Genome Encyclopedia of Bacteria and Archaea VI: Functional Genomics of Type Strains.</title>
        <authorList>
            <person name="Whitman W."/>
        </authorList>
    </citation>
    <scope>NUCLEOTIDE SEQUENCE [LARGE SCALE GENOMIC DNA]</scope>
    <source>
        <strain evidence="2 3">SG_E_30_P1</strain>
    </source>
</reference>